<dbReference type="Gene3D" id="2.120.10.30">
    <property type="entry name" value="TolB, C-terminal domain"/>
    <property type="match status" value="2"/>
</dbReference>
<dbReference type="PANTHER" id="PTHR14949">
    <property type="entry name" value="EGF-LIKE-DOMAIN, MULTIPLE 7, 8"/>
    <property type="match status" value="1"/>
</dbReference>
<dbReference type="InterPro" id="IPR011042">
    <property type="entry name" value="6-blade_b-propeller_TolB-like"/>
</dbReference>
<feature type="domain" description="BPP" evidence="7">
    <location>
        <begin position="17"/>
        <end position="327"/>
    </location>
</feature>
<dbReference type="OrthoDB" id="10045365at2759"/>
<feature type="domain" description="BPP" evidence="7">
    <location>
        <begin position="397"/>
        <end position="751"/>
    </location>
</feature>
<dbReference type="PROSITE" id="PS51662">
    <property type="entry name" value="BP_PHYTASE"/>
    <property type="match status" value="2"/>
</dbReference>
<dbReference type="InterPro" id="IPR003431">
    <property type="entry name" value="B-propeller_Phytase"/>
</dbReference>
<dbReference type="VEuPathDB" id="FungiDB:ASPSYDRAFT_59099"/>
<dbReference type="GeneID" id="63765712"/>
<accession>A0A1L9TDX2</accession>
<dbReference type="PROSITE" id="PS01186">
    <property type="entry name" value="EGF_2"/>
    <property type="match status" value="1"/>
</dbReference>
<evidence type="ECO:0000256" key="4">
    <source>
        <dbReference type="SAM" id="MobiDB-lite"/>
    </source>
</evidence>
<evidence type="ECO:0000256" key="1">
    <source>
        <dbReference type="ARBA" id="ARBA00022729"/>
    </source>
</evidence>
<proteinExistence type="predicted"/>
<evidence type="ECO:0000259" key="6">
    <source>
        <dbReference type="PROSITE" id="PS50026"/>
    </source>
</evidence>
<evidence type="ECO:0000256" key="5">
    <source>
        <dbReference type="SAM" id="SignalP"/>
    </source>
</evidence>
<evidence type="ECO:0000313" key="8">
    <source>
        <dbReference type="EMBL" id="OJJ57622.1"/>
    </source>
</evidence>
<organism evidence="8 9">
    <name type="scientific">Aspergillus sydowii CBS 593.65</name>
    <dbReference type="NCBI Taxonomy" id="1036612"/>
    <lineage>
        <taxon>Eukaryota</taxon>
        <taxon>Fungi</taxon>
        <taxon>Dikarya</taxon>
        <taxon>Ascomycota</taxon>
        <taxon>Pezizomycotina</taxon>
        <taxon>Eurotiomycetes</taxon>
        <taxon>Eurotiomycetidae</taxon>
        <taxon>Eurotiales</taxon>
        <taxon>Aspergillaceae</taxon>
        <taxon>Aspergillus</taxon>
        <taxon>Aspergillus subgen. Nidulantes</taxon>
    </lineage>
</organism>
<protein>
    <recommendedName>
        <fullName evidence="10">EGF-like domain-containing protein</fullName>
    </recommendedName>
</protein>
<feature type="signal peptide" evidence="5">
    <location>
        <begin position="1"/>
        <end position="25"/>
    </location>
</feature>
<evidence type="ECO:0000259" key="7">
    <source>
        <dbReference type="PROSITE" id="PS51662"/>
    </source>
</evidence>
<reference evidence="9" key="1">
    <citation type="journal article" date="2017" name="Genome Biol.">
        <title>Comparative genomics reveals high biological diversity and specific adaptations in the industrially and medically important fungal genus Aspergillus.</title>
        <authorList>
            <person name="de Vries R.P."/>
            <person name="Riley R."/>
            <person name="Wiebenga A."/>
            <person name="Aguilar-Osorio G."/>
            <person name="Amillis S."/>
            <person name="Uchima C.A."/>
            <person name="Anderluh G."/>
            <person name="Asadollahi M."/>
            <person name="Askin M."/>
            <person name="Barry K."/>
            <person name="Battaglia E."/>
            <person name="Bayram O."/>
            <person name="Benocci T."/>
            <person name="Braus-Stromeyer S.A."/>
            <person name="Caldana C."/>
            <person name="Canovas D."/>
            <person name="Cerqueira G.C."/>
            <person name="Chen F."/>
            <person name="Chen W."/>
            <person name="Choi C."/>
            <person name="Clum A."/>
            <person name="Dos Santos R.A."/>
            <person name="Damasio A.R."/>
            <person name="Diallinas G."/>
            <person name="Emri T."/>
            <person name="Fekete E."/>
            <person name="Flipphi M."/>
            <person name="Freyberg S."/>
            <person name="Gallo A."/>
            <person name="Gournas C."/>
            <person name="Habgood R."/>
            <person name="Hainaut M."/>
            <person name="Harispe M.L."/>
            <person name="Henrissat B."/>
            <person name="Hilden K.S."/>
            <person name="Hope R."/>
            <person name="Hossain A."/>
            <person name="Karabika E."/>
            <person name="Karaffa L."/>
            <person name="Karanyi Z."/>
            <person name="Krasevec N."/>
            <person name="Kuo A."/>
            <person name="Kusch H."/>
            <person name="LaButti K."/>
            <person name="Lagendijk E.L."/>
            <person name="Lapidus A."/>
            <person name="Levasseur A."/>
            <person name="Lindquist E."/>
            <person name="Lipzen A."/>
            <person name="Logrieco A.F."/>
            <person name="MacCabe A."/>
            <person name="Maekelae M.R."/>
            <person name="Malavazi I."/>
            <person name="Melin P."/>
            <person name="Meyer V."/>
            <person name="Mielnichuk N."/>
            <person name="Miskei M."/>
            <person name="Molnar A.P."/>
            <person name="Mule G."/>
            <person name="Ngan C.Y."/>
            <person name="Orejas M."/>
            <person name="Orosz E."/>
            <person name="Ouedraogo J.P."/>
            <person name="Overkamp K.M."/>
            <person name="Park H.-S."/>
            <person name="Perrone G."/>
            <person name="Piumi F."/>
            <person name="Punt P.J."/>
            <person name="Ram A.F."/>
            <person name="Ramon A."/>
            <person name="Rauscher S."/>
            <person name="Record E."/>
            <person name="Riano-Pachon D.M."/>
            <person name="Robert V."/>
            <person name="Roehrig J."/>
            <person name="Ruller R."/>
            <person name="Salamov A."/>
            <person name="Salih N.S."/>
            <person name="Samson R.A."/>
            <person name="Sandor E."/>
            <person name="Sanguinetti M."/>
            <person name="Schuetze T."/>
            <person name="Sepcic K."/>
            <person name="Shelest E."/>
            <person name="Sherlock G."/>
            <person name="Sophianopoulou V."/>
            <person name="Squina F.M."/>
            <person name="Sun H."/>
            <person name="Susca A."/>
            <person name="Todd R.B."/>
            <person name="Tsang A."/>
            <person name="Unkles S.E."/>
            <person name="van de Wiele N."/>
            <person name="van Rossen-Uffink D."/>
            <person name="Oliveira J.V."/>
            <person name="Vesth T.C."/>
            <person name="Visser J."/>
            <person name="Yu J.-H."/>
            <person name="Zhou M."/>
            <person name="Andersen M.R."/>
            <person name="Archer D.B."/>
            <person name="Baker S.E."/>
            <person name="Benoit I."/>
            <person name="Brakhage A.A."/>
            <person name="Braus G.H."/>
            <person name="Fischer R."/>
            <person name="Frisvad J.C."/>
            <person name="Goldman G.H."/>
            <person name="Houbraken J."/>
            <person name="Oakley B."/>
            <person name="Pocsi I."/>
            <person name="Scazzocchio C."/>
            <person name="Seiboth B."/>
            <person name="vanKuyk P.A."/>
            <person name="Wortman J."/>
            <person name="Dyer P.S."/>
            <person name="Grigoriev I.V."/>
        </authorList>
    </citation>
    <scope>NUCLEOTIDE SEQUENCE [LARGE SCALE GENOMIC DNA]</scope>
    <source>
        <strain evidence="9">CBS 593.65</strain>
    </source>
</reference>
<keyword evidence="3" id="KW-0245">EGF-like domain</keyword>
<dbReference type="SUPFAM" id="SSF50956">
    <property type="entry name" value="Thermostable phytase (3-phytase)"/>
    <property type="match status" value="2"/>
</dbReference>
<dbReference type="InterPro" id="IPR050969">
    <property type="entry name" value="Dev_Signal_Modulators"/>
</dbReference>
<dbReference type="RefSeq" id="XP_040701428.1">
    <property type="nucleotide sequence ID" value="XM_040849639.1"/>
</dbReference>
<feature type="compositionally biased region" description="Low complexity" evidence="4">
    <location>
        <begin position="428"/>
        <end position="441"/>
    </location>
</feature>
<sequence length="764" mass="80511">MQLSRLKLIRTILALCVAAVGSAAAAPTGTLSISALSNEVDSDQSVIYYGTSLNNSLLIGNDGGAATGGIRGFGFPPHNQTLTQTAHVRPGRTKAVGVLYDVGNDSRGGKDVIVSIAAPDSIIRLFDVNGTGMREVPGVQKKALGDWSCLCTWRSSQGGNYFFIFGKKAAMQFVVRENAGLVEVLEIQTFPLPVEPSSCAVAGEDDIVYFAGEDETVYSFTAAESTAAPEINVLGQVTAEITGLAVYISDTHYILISQTDTIEVYTQDLQLKGTLTVTGAEELEIAGLSIHQANSSQYPYGLLSFAIESDSGKGYGIASLEPAFQQLNLKPNTTYTPRRPRQTHPSGSQNGFISENGTLSCFTGFTGPQCKTHTCPNACSSHGSCIGPNECLCNTPWAGPDCSWVGVSAKYETDANGGDGDDPAIWISPASSSSSSGSNRSRIITTTKSEIGAGLAVFDLRGTLLQTVPAAEPNNVDVIYGFQFGERKVDLAFAACRGDDTLCLFEITPTGNLTSIRGGTQPTPEDYTVYGSCTYRSPKSGKQYLFVNEKSGRYLQYELHFTTDSPGGTALSTTLVRSFIGGSGGQPEGCVADEENGWLFLGEEALGVWRYDAEPGAAAEADESANGTLIAQVGDSLYADVEGLSLLYGKTPDTGLLVVSCQGVSAFSVLRRAAPHEHVLTFTIGESEDGRVDGVTNTDGVAGVGARLNGDFPEGLLVVHDDANQLQGGGTAEMASFKLVSLGDVLGVEGIEGEVDTEWDPRLI</sequence>
<dbReference type="AlphaFoldDB" id="A0A1L9TDX2"/>
<evidence type="ECO:0008006" key="10">
    <source>
        <dbReference type="Google" id="ProtNLM"/>
    </source>
</evidence>
<name>A0A1L9TDX2_9EURO</name>
<gene>
    <name evidence="8" type="ORF">ASPSYDRAFT_59099</name>
</gene>
<keyword evidence="1 5" id="KW-0732">Signal</keyword>
<evidence type="ECO:0000313" key="9">
    <source>
        <dbReference type="Proteomes" id="UP000184356"/>
    </source>
</evidence>
<evidence type="ECO:0000256" key="2">
    <source>
        <dbReference type="ARBA" id="ARBA00023157"/>
    </source>
</evidence>
<dbReference type="PROSITE" id="PS00022">
    <property type="entry name" value="EGF_1"/>
    <property type="match status" value="1"/>
</dbReference>
<dbReference type="Gene3D" id="2.10.25.10">
    <property type="entry name" value="Laminin"/>
    <property type="match status" value="1"/>
</dbReference>
<evidence type="ECO:0000256" key="3">
    <source>
        <dbReference type="PROSITE-ProRule" id="PRU00076"/>
    </source>
</evidence>
<feature type="disulfide bond" evidence="3">
    <location>
        <begin position="393"/>
        <end position="402"/>
    </location>
</feature>
<feature type="disulfide bond" evidence="3">
    <location>
        <begin position="375"/>
        <end position="385"/>
    </location>
</feature>
<keyword evidence="9" id="KW-1185">Reference proteome</keyword>
<feature type="chain" id="PRO_5013041495" description="EGF-like domain-containing protein" evidence="5">
    <location>
        <begin position="26"/>
        <end position="764"/>
    </location>
</feature>
<feature type="region of interest" description="Disordered" evidence="4">
    <location>
        <begin position="418"/>
        <end position="441"/>
    </location>
</feature>
<feature type="domain" description="EGF-like" evidence="6">
    <location>
        <begin position="371"/>
        <end position="403"/>
    </location>
</feature>
<dbReference type="InterPro" id="IPR000742">
    <property type="entry name" value="EGF"/>
</dbReference>
<dbReference type="STRING" id="1036612.A0A1L9TDX2"/>
<keyword evidence="2 3" id="KW-1015">Disulfide bond</keyword>
<dbReference type="PROSITE" id="PS50026">
    <property type="entry name" value="EGF_3"/>
    <property type="match status" value="1"/>
</dbReference>
<comment type="caution">
    <text evidence="3">Lacks conserved residue(s) required for the propagation of feature annotation.</text>
</comment>
<dbReference type="EMBL" id="KV878588">
    <property type="protein sequence ID" value="OJJ57622.1"/>
    <property type="molecule type" value="Genomic_DNA"/>
</dbReference>
<dbReference type="GO" id="GO:0016158">
    <property type="term" value="F:inositol hexakisphosphate 3-phosphatase activity"/>
    <property type="evidence" value="ECO:0007669"/>
    <property type="project" value="InterPro"/>
</dbReference>
<dbReference type="Pfam" id="PF02333">
    <property type="entry name" value="Phytase"/>
    <property type="match status" value="1"/>
</dbReference>
<dbReference type="PANTHER" id="PTHR14949:SF56">
    <property type="entry name" value="EGF-LIKE-DOMAIN, MULTIPLE 7"/>
    <property type="match status" value="1"/>
</dbReference>
<dbReference type="Proteomes" id="UP000184356">
    <property type="component" value="Unassembled WGS sequence"/>
</dbReference>